<evidence type="ECO:0000313" key="1">
    <source>
        <dbReference type="EMBL" id="SFM82940.1"/>
    </source>
</evidence>
<protein>
    <submittedName>
        <fullName evidence="1">Uncharacterized protein</fullName>
    </submittedName>
</protein>
<dbReference type="OrthoDB" id="6850335at2"/>
<dbReference type="AlphaFoldDB" id="A0A1I4U273"/>
<proteinExistence type="predicted"/>
<keyword evidence="2" id="KW-1185">Reference proteome</keyword>
<accession>A0A1I4U273</accession>
<dbReference type="Proteomes" id="UP000243629">
    <property type="component" value="Unassembled WGS sequence"/>
</dbReference>
<name>A0A1I4U273_9GAMM</name>
<reference evidence="2" key="1">
    <citation type="submission" date="2016-10" db="EMBL/GenBank/DDBJ databases">
        <authorList>
            <person name="Varghese N."/>
            <person name="Submissions S."/>
        </authorList>
    </citation>
    <scope>NUCLEOTIDE SEQUENCE [LARGE SCALE GENOMIC DNA]</scope>
    <source>
        <strain evidence="2">DSM 24213</strain>
    </source>
</reference>
<gene>
    <name evidence="1" type="ORF">SAMN05216217_11724</name>
</gene>
<dbReference type="STRING" id="1720063.SAMN05216217_11724"/>
<evidence type="ECO:0000313" key="2">
    <source>
        <dbReference type="Proteomes" id="UP000243629"/>
    </source>
</evidence>
<sequence>MDIRRGVRIATLLSVVLLAFFVMGRWMGSYDALKPLDWSQNYADSLWQPLQDQRLQLGDLAPAAGEGRLWLISADDQPLLVSRHHLRSDGQSWRLQAVVGLELAQLDSLVQAQAWQPGMRDLPLDAALGMPLAQQPILRLSMIPEQPVELRYVQGSWGNPDMRLELGEGDQAWVYAKQGLVVAVSGEDAHSMMFGLREEP</sequence>
<organism evidence="1 2">
    <name type="scientific">Halopseudomonas yangmingensis</name>
    <dbReference type="NCBI Taxonomy" id="1720063"/>
    <lineage>
        <taxon>Bacteria</taxon>
        <taxon>Pseudomonadati</taxon>
        <taxon>Pseudomonadota</taxon>
        <taxon>Gammaproteobacteria</taxon>
        <taxon>Pseudomonadales</taxon>
        <taxon>Pseudomonadaceae</taxon>
        <taxon>Halopseudomonas</taxon>
    </lineage>
</organism>
<dbReference type="RefSeq" id="WP_093478345.1">
    <property type="nucleotide sequence ID" value="NZ_FOUI01000017.1"/>
</dbReference>
<dbReference type="EMBL" id="FOUI01000017">
    <property type="protein sequence ID" value="SFM82940.1"/>
    <property type="molecule type" value="Genomic_DNA"/>
</dbReference>